<dbReference type="GO" id="GO:0048268">
    <property type="term" value="P:clathrin coat assembly"/>
    <property type="evidence" value="ECO:0007669"/>
    <property type="project" value="TreeGrafter"/>
</dbReference>
<dbReference type="PROSITE" id="PS50945">
    <property type="entry name" value="I_LWEQ"/>
    <property type="match status" value="1"/>
</dbReference>
<feature type="domain" description="I/LWEQ" evidence="17">
    <location>
        <begin position="723"/>
        <end position="962"/>
    </location>
</feature>
<dbReference type="GO" id="GO:0030864">
    <property type="term" value="C:cortical actin cytoskeleton"/>
    <property type="evidence" value="ECO:0007669"/>
    <property type="project" value="TreeGrafter"/>
</dbReference>
<dbReference type="InterPro" id="IPR011417">
    <property type="entry name" value="ANTH_dom"/>
</dbReference>
<dbReference type="GO" id="GO:0051130">
    <property type="term" value="P:positive regulation of cellular component organization"/>
    <property type="evidence" value="ECO:0007669"/>
    <property type="project" value="UniProtKB-ARBA"/>
</dbReference>
<dbReference type="FunFam" id="1.20.1410.10:FF:000002">
    <property type="entry name" value="Huntingtin interacting protein 1"/>
    <property type="match status" value="1"/>
</dbReference>
<dbReference type="InterPro" id="IPR013809">
    <property type="entry name" value="ENTH"/>
</dbReference>
<evidence type="ECO:0000256" key="2">
    <source>
        <dbReference type="ARBA" id="ARBA00004556"/>
    </source>
</evidence>
<reference evidence="18" key="1">
    <citation type="submission" date="2025-08" db="UniProtKB">
        <authorList>
            <consortium name="Ensembl"/>
        </authorList>
    </citation>
    <scope>IDENTIFICATION</scope>
</reference>
<dbReference type="InterPro" id="IPR030224">
    <property type="entry name" value="Sla2_fam"/>
</dbReference>
<dbReference type="PANTHER" id="PTHR10407">
    <property type="entry name" value="HUNTINGTIN INTERACTING PROTEIN 1"/>
    <property type="match status" value="1"/>
</dbReference>
<dbReference type="Pfam" id="PF07651">
    <property type="entry name" value="ANTH"/>
    <property type="match status" value="1"/>
</dbReference>
<dbReference type="SUPFAM" id="SSF109885">
    <property type="entry name" value="I/LWEQ domain"/>
    <property type="match status" value="1"/>
</dbReference>
<evidence type="ECO:0000256" key="12">
    <source>
        <dbReference type="ARBA" id="ARBA00061714"/>
    </source>
</evidence>
<evidence type="ECO:0000259" key="17">
    <source>
        <dbReference type="PROSITE" id="PS50945"/>
    </source>
</evidence>
<evidence type="ECO:0000259" key="16">
    <source>
        <dbReference type="PROSITE" id="PS50942"/>
    </source>
</evidence>
<comment type="similarity">
    <text evidence="3">Belongs to the SLA2 family.</text>
</comment>
<reference evidence="18" key="2">
    <citation type="submission" date="2025-09" db="UniProtKB">
        <authorList>
            <consortium name="Ensembl"/>
        </authorList>
    </citation>
    <scope>IDENTIFICATION</scope>
</reference>
<organism evidence="18 19">
    <name type="scientific">Monopterus albus</name>
    <name type="common">Swamp eel</name>
    <dbReference type="NCBI Taxonomy" id="43700"/>
    <lineage>
        <taxon>Eukaryota</taxon>
        <taxon>Metazoa</taxon>
        <taxon>Chordata</taxon>
        <taxon>Craniata</taxon>
        <taxon>Vertebrata</taxon>
        <taxon>Euteleostomi</taxon>
        <taxon>Actinopterygii</taxon>
        <taxon>Neopterygii</taxon>
        <taxon>Teleostei</taxon>
        <taxon>Neoteleostei</taxon>
        <taxon>Acanthomorphata</taxon>
        <taxon>Anabantaria</taxon>
        <taxon>Synbranchiformes</taxon>
        <taxon>Synbranchidae</taxon>
        <taxon>Monopterus</taxon>
    </lineage>
</organism>
<dbReference type="FunFam" id="1.20.5.1700:FF:000002">
    <property type="entry name" value="Huntingtin interacting protein 1"/>
    <property type="match status" value="1"/>
</dbReference>
<keyword evidence="19" id="KW-1185">Reference proteome</keyword>
<evidence type="ECO:0000313" key="18">
    <source>
        <dbReference type="Ensembl" id="ENSMALP00000017542.1"/>
    </source>
</evidence>
<dbReference type="GO" id="GO:0048471">
    <property type="term" value="C:perinuclear region of cytoplasm"/>
    <property type="evidence" value="ECO:0007669"/>
    <property type="project" value="UniProtKB-SubCell"/>
</dbReference>
<dbReference type="Gene3D" id="1.20.1410.10">
    <property type="entry name" value="I/LWEQ domain"/>
    <property type="match status" value="1"/>
</dbReference>
<dbReference type="SUPFAM" id="SSF48464">
    <property type="entry name" value="ENTH/VHS domain"/>
    <property type="match status" value="1"/>
</dbReference>
<dbReference type="Ensembl" id="ENSMALT00000017883.1">
    <property type="protein sequence ID" value="ENSMALP00000017542.1"/>
    <property type="gene ID" value="ENSMALG00000012199.1"/>
</dbReference>
<evidence type="ECO:0000256" key="4">
    <source>
        <dbReference type="ARBA" id="ARBA00022490"/>
    </source>
</evidence>
<keyword evidence="5" id="KW-0254">Endocytosis</keyword>
<evidence type="ECO:0000256" key="3">
    <source>
        <dbReference type="ARBA" id="ARBA00010135"/>
    </source>
</evidence>
<keyword evidence="8" id="KW-0472">Membrane</keyword>
<evidence type="ECO:0000256" key="7">
    <source>
        <dbReference type="ARBA" id="ARBA00023054"/>
    </source>
</evidence>
<feature type="domain" description="ENTH" evidence="16">
    <location>
        <begin position="1"/>
        <end position="115"/>
    </location>
</feature>
<comment type="subcellular location">
    <subcellularLocation>
        <location evidence="2">Cytoplasm</location>
        <location evidence="2">Perinuclear region</location>
    </subcellularLocation>
    <subcellularLocation>
        <location evidence="1">Cytoplasmic vesicle membrane</location>
    </subcellularLocation>
</comment>
<dbReference type="Proteomes" id="UP000261600">
    <property type="component" value="Unplaced"/>
</dbReference>
<evidence type="ECO:0000256" key="1">
    <source>
        <dbReference type="ARBA" id="ARBA00004156"/>
    </source>
</evidence>
<feature type="compositionally biased region" description="Low complexity" evidence="15">
    <location>
        <begin position="522"/>
        <end position="537"/>
    </location>
</feature>
<dbReference type="GO" id="GO:0051015">
    <property type="term" value="F:actin filament binding"/>
    <property type="evidence" value="ECO:0007669"/>
    <property type="project" value="TreeGrafter"/>
</dbReference>
<evidence type="ECO:0000256" key="15">
    <source>
        <dbReference type="SAM" id="MobiDB-lite"/>
    </source>
</evidence>
<comment type="function">
    <text evidence="11">Component of clathrin-coated pits and vesicles, that may link the endocytic machinery to the actin cytoskeleton. Binds 3-phosphoinositides (via ENTH domain). May act through the ENTH domain to promote cell survival by stabilizing receptor tyrosine kinases following ligand-induced endocytosis.</text>
</comment>
<feature type="compositionally biased region" description="Basic and acidic residues" evidence="15">
    <location>
        <begin position="509"/>
        <end position="521"/>
    </location>
</feature>
<keyword evidence="10" id="KW-0968">Cytoplasmic vesicle</keyword>
<evidence type="ECO:0000256" key="6">
    <source>
        <dbReference type="ARBA" id="ARBA00022990"/>
    </source>
</evidence>
<evidence type="ECO:0000256" key="8">
    <source>
        <dbReference type="ARBA" id="ARBA00023136"/>
    </source>
</evidence>
<dbReference type="GO" id="GO:0030136">
    <property type="term" value="C:clathrin-coated vesicle"/>
    <property type="evidence" value="ECO:0007669"/>
    <property type="project" value="UniProtKB-ARBA"/>
</dbReference>
<dbReference type="GO" id="GO:0080025">
    <property type="term" value="F:phosphatidylinositol-3,5-bisphosphate binding"/>
    <property type="evidence" value="ECO:0007669"/>
    <property type="project" value="TreeGrafter"/>
</dbReference>
<dbReference type="InterPro" id="IPR008942">
    <property type="entry name" value="ENTH_VHS"/>
</dbReference>
<keyword evidence="7 14" id="KW-0175">Coiled coil</keyword>
<evidence type="ECO:0000256" key="5">
    <source>
        <dbReference type="ARBA" id="ARBA00022583"/>
    </source>
</evidence>
<dbReference type="GO" id="GO:0030659">
    <property type="term" value="C:cytoplasmic vesicle membrane"/>
    <property type="evidence" value="ECO:0007669"/>
    <property type="project" value="UniProtKB-SubCell"/>
</dbReference>
<dbReference type="GO" id="GO:0061024">
    <property type="term" value="P:membrane organization"/>
    <property type="evidence" value="ECO:0007669"/>
    <property type="project" value="UniProtKB-ARBA"/>
</dbReference>
<dbReference type="Pfam" id="PF16515">
    <property type="entry name" value="HIP1_clath_bdg"/>
    <property type="match status" value="1"/>
</dbReference>
<feature type="coiled-coil region" evidence="14">
    <location>
        <begin position="921"/>
        <end position="957"/>
    </location>
</feature>
<dbReference type="Gene3D" id="1.25.40.90">
    <property type="match status" value="1"/>
</dbReference>
<dbReference type="Gene3D" id="1.20.5.1700">
    <property type="match status" value="1"/>
</dbReference>
<dbReference type="Gene3D" id="6.10.250.920">
    <property type="match status" value="1"/>
</dbReference>
<evidence type="ECO:0000256" key="13">
    <source>
        <dbReference type="ARBA" id="ARBA00073599"/>
    </source>
</evidence>
<keyword evidence="6" id="KW-0007">Acetylation</keyword>
<dbReference type="PROSITE" id="PS50942">
    <property type="entry name" value="ENTH"/>
    <property type="match status" value="1"/>
</dbReference>
<feature type="compositionally biased region" description="Basic and acidic residues" evidence="15">
    <location>
        <begin position="538"/>
        <end position="551"/>
    </location>
</feature>
<comment type="subunit">
    <text evidence="12">Homodimer. Interacts with actin; homodimerization promotes actin binding. Interacts with CLTB. Interacts with HIP1. Interacts (via ENTH and I/LWEQ domains) with BCL2L10.</text>
</comment>
<proteinExistence type="inferred from homology"/>
<dbReference type="GO" id="GO:0006898">
    <property type="term" value="P:receptor-mediated endocytosis"/>
    <property type="evidence" value="ECO:0007669"/>
    <property type="project" value="UniProtKB-ARBA"/>
</dbReference>
<dbReference type="FunFam" id="1.25.40.90:FF:000012">
    <property type="entry name" value="Huntingtin interacting protein 1-related"/>
    <property type="match status" value="1"/>
</dbReference>
<keyword evidence="4" id="KW-0963">Cytoplasm</keyword>
<evidence type="ECO:0000256" key="10">
    <source>
        <dbReference type="ARBA" id="ARBA00023329"/>
    </source>
</evidence>
<name>A0A3Q3JRX0_MONAL</name>
<keyword evidence="9" id="KW-0009">Actin-binding</keyword>
<dbReference type="GO" id="GO:0007015">
    <property type="term" value="P:actin filament organization"/>
    <property type="evidence" value="ECO:0007669"/>
    <property type="project" value="TreeGrafter"/>
</dbReference>
<evidence type="ECO:0000313" key="19">
    <source>
        <dbReference type="Proteomes" id="UP000261600"/>
    </source>
</evidence>
<dbReference type="InterPro" id="IPR035964">
    <property type="entry name" value="I/LWEQ_dom_sf"/>
</dbReference>
<dbReference type="GO" id="GO:0030100">
    <property type="term" value="P:regulation of endocytosis"/>
    <property type="evidence" value="ECO:0007669"/>
    <property type="project" value="UniProtKB-ARBA"/>
</dbReference>
<dbReference type="STRING" id="43700.ENSMALP00000017542"/>
<sequence length="1000" mass="113040">KAINSTETPVKEKHARRIILGTHREKGAYTFWSYALGFPLPSSSILSWKFCHVLHKILRDGHQNVLQDCVRHHSTLVDTGKLWGNLHDRYGQLVALYTKLLCTKMEFHVKHKEIPPNLEVTDEVLERTAGSDINNVFQLTVEVFDYMDAELRLLNTSIAISSLTSGQCRLSPLIQVIQDCSHLYHFTVKLLFKLHACLPADTLQGHRERFHDQFHSLKTFFNRTRDMIYFKRLIQIPKLPDSPPNFLHAASLAKHVKPVVVIPDQDDQQLDDDDDDGEPLVEVSQAPDIFDQAFGPPNGGFDSRDIQIDNLKRDIESVRAELERVKAEAQRYITQLKSQINSLEAELEEQRAQKQRALVENEQLRMELEATRYRNAEHESLQSTFIEAEKKAQATEQRYNKLKEKHTELVASHAELLRKSADTVKMLSATQQTQEEVERTKLQLSFEIDRIKQDCDMKLEEQRFEVEKVKRELEEKMAEVTCIKATLHSSEQTSEHMNNSMTALQAEKERLMRSVSEKEAELSSLRQAAQVQQSSLQQERERNSRELGELQGKLQEKVSQEEQLKQKLLEEQFALLQGTCTEAEKIIQDAVAKIDDPLHIRCTSSPDYLVSRAEAALGSIDKVKKGHADYLNKMGDAGGLLTALTQFSHLAADTIINGSATAHMAPTDHADRLTENCRGCATESLRYLKDLKSKTTLPRADPASIRIVIQKILHLGQELRPKGMDVRQEELGDLVDKEMAATSAAIEEAVRRIDEMMSQARKDTSGVKLEVNERFVLSLGLCAIRMLIIASTDLQKEIVESGRGAATIKEFYARNSRWTEGLISAAKAVGWGATEMVESADKVVLHTGKYEELIVCSHEIAASTAQLVAASKVKADRNSKKLPVLQQASRHVNEMAAKVVASTRTGQENLEEKDTMDFSGMSLIKLRKEEMESQVKVLELESLLDNERLRLGELRKKHYDLAGVPLTQDPTVMKKPALAQKPGIPPKTTVRAVKKRLCFI</sequence>
<dbReference type="GO" id="GO:0051050">
    <property type="term" value="P:positive regulation of transport"/>
    <property type="evidence" value="ECO:0007669"/>
    <property type="project" value="UniProtKB-ARBA"/>
</dbReference>
<dbReference type="InterPro" id="IPR032422">
    <property type="entry name" value="HIP1_clath-bd"/>
</dbReference>
<accession>A0A3Q3JRX0</accession>
<dbReference type="SMART" id="SM00273">
    <property type="entry name" value="ENTH"/>
    <property type="match status" value="1"/>
</dbReference>
<dbReference type="PANTHER" id="PTHR10407:SF10">
    <property type="entry name" value="HUNTINGTIN-INTERACTING PROTEIN 1-RELATED PROTEIN"/>
    <property type="match status" value="1"/>
</dbReference>
<dbReference type="GO" id="GO:0042803">
    <property type="term" value="F:protein homodimerization activity"/>
    <property type="evidence" value="ECO:0007669"/>
    <property type="project" value="UniProtKB-ARBA"/>
</dbReference>
<dbReference type="GO" id="GO:0043325">
    <property type="term" value="F:phosphatidylinositol-3,4-bisphosphate binding"/>
    <property type="evidence" value="ECO:0007669"/>
    <property type="project" value="TreeGrafter"/>
</dbReference>
<dbReference type="GO" id="GO:0035615">
    <property type="term" value="F:clathrin adaptor activity"/>
    <property type="evidence" value="ECO:0007669"/>
    <property type="project" value="TreeGrafter"/>
</dbReference>
<dbReference type="GO" id="GO:0030837">
    <property type="term" value="P:negative regulation of actin filament polymerization"/>
    <property type="evidence" value="ECO:0007669"/>
    <property type="project" value="UniProtKB-ARBA"/>
</dbReference>
<dbReference type="GO" id="GO:0032051">
    <property type="term" value="F:clathrin light chain binding"/>
    <property type="evidence" value="ECO:0007669"/>
    <property type="project" value="TreeGrafter"/>
</dbReference>
<evidence type="ECO:0000256" key="14">
    <source>
        <dbReference type="SAM" id="Coils"/>
    </source>
</evidence>
<feature type="coiled-coil region" evidence="14">
    <location>
        <begin position="308"/>
        <end position="412"/>
    </location>
</feature>
<dbReference type="AlphaFoldDB" id="A0A3Q3JRX0"/>
<feature type="region of interest" description="Disordered" evidence="15">
    <location>
        <begin position="509"/>
        <end position="551"/>
    </location>
</feature>
<dbReference type="SMART" id="SM00307">
    <property type="entry name" value="ILWEQ"/>
    <property type="match status" value="1"/>
</dbReference>
<dbReference type="InterPro" id="IPR002558">
    <property type="entry name" value="ILWEQ_dom"/>
</dbReference>
<evidence type="ECO:0000256" key="9">
    <source>
        <dbReference type="ARBA" id="ARBA00023203"/>
    </source>
</evidence>
<protein>
    <recommendedName>
        <fullName evidence="13">Huntingtin-interacting protein 1-related protein</fullName>
    </recommendedName>
</protein>
<dbReference type="Pfam" id="PF01608">
    <property type="entry name" value="I_LWEQ"/>
    <property type="match status" value="1"/>
</dbReference>
<evidence type="ECO:0000256" key="11">
    <source>
        <dbReference type="ARBA" id="ARBA00059997"/>
    </source>
</evidence>